<accession>A0ABX2WIC9</accession>
<dbReference type="Gene3D" id="2.40.30.200">
    <property type="match status" value="1"/>
</dbReference>
<dbReference type="EMBL" id="LZEM01000018">
    <property type="protein sequence ID" value="OAZ40953.1"/>
    <property type="molecule type" value="Genomic_DNA"/>
</dbReference>
<dbReference type="RefSeq" id="WP_064956059.1">
    <property type="nucleotide sequence ID" value="NZ_LZEM01000018.1"/>
</dbReference>
<comment type="caution">
    <text evidence="2">The sequence shown here is derived from an EMBL/GenBank/DDBJ whole genome shotgun (WGS) entry which is preliminary data.</text>
</comment>
<name>A0ABX2WIC9_9MICO</name>
<dbReference type="Proteomes" id="UP000093918">
    <property type="component" value="Unassembled WGS sequence"/>
</dbReference>
<organism evidence="2 3">
    <name type="scientific">Microbacterium arborescens</name>
    <dbReference type="NCBI Taxonomy" id="33883"/>
    <lineage>
        <taxon>Bacteria</taxon>
        <taxon>Bacillati</taxon>
        <taxon>Actinomycetota</taxon>
        <taxon>Actinomycetes</taxon>
        <taxon>Micrococcales</taxon>
        <taxon>Microbacteriaceae</taxon>
        <taxon>Microbacterium</taxon>
    </lineage>
</organism>
<dbReference type="Pfam" id="PF05709">
    <property type="entry name" value="Sipho_tail"/>
    <property type="match status" value="1"/>
</dbReference>
<evidence type="ECO:0000313" key="3">
    <source>
        <dbReference type="Proteomes" id="UP000093918"/>
    </source>
</evidence>
<reference evidence="3" key="1">
    <citation type="submission" date="2016-06" db="EMBL/GenBank/DDBJ databases">
        <title>Genome sequencing of cellulolytic organisms.</title>
        <authorList>
            <person name="Bohra V."/>
            <person name="Dafale N.A."/>
            <person name="Purohit H.J."/>
        </authorList>
    </citation>
    <scope>NUCLEOTIDE SEQUENCE [LARGE SCALE GENOMIC DNA]</scope>
    <source>
        <strain evidence="3">ND21</strain>
    </source>
</reference>
<keyword evidence="3" id="KW-1185">Reference proteome</keyword>
<proteinExistence type="predicted"/>
<protein>
    <recommendedName>
        <fullName evidence="1">Siphovirus-type tail component RIFT-related domain-containing protein</fullName>
    </recommendedName>
</protein>
<evidence type="ECO:0000313" key="2">
    <source>
        <dbReference type="EMBL" id="OAZ40953.1"/>
    </source>
</evidence>
<feature type="domain" description="Siphovirus-type tail component RIFT-related" evidence="1">
    <location>
        <begin position="23"/>
        <end position="110"/>
    </location>
</feature>
<evidence type="ECO:0000259" key="1">
    <source>
        <dbReference type="Pfam" id="PF05709"/>
    </source>
</evidence>
<dbReference type="InterPro" id="IPR008841">
    <property type="entry name" value="Siphovirus-type_tail_N"/>
</dbReference>
<sequence>MSLIFGSFDSDEHDVIATLRALPSFAGLQVETLEAPGSDGQLLGGTTRTKARYVFDVILRGESPEEVGALRDEVALLLDPQRGLQDLVFDAAPGWRWAAIVAEVIEWERTTWGQGAGYQLRGDVAFDALEAFGRRVIDESWTHDGPIDRTVVRTEGNARSYPAVEIEGALTASQSVTVTVSNVTVTVAGPLAAGEVLRLDYDGYDFGRWRGGVKTASVIRGMSTLARPEIWPQVATPFRVATTGTVRKAVLRANSRRQ</sequence>
<gene>
    <name evidence="2" type="ORF">A9Z40_03155</name>
</gene>